<dbReference type="GO" id="GO:0042742">
    <property type="term" value="P:defense response to bacterium"/>
    <property type="evidence" value="ECO:0007669"/>
    <property type="project" value="UniProtKB-KW"/>
</dbReference>
<feature type="chain" id="PRO_5032747245" evidence="9">
    <location>
        <begin position="21"/>
        <end position="62"/>
    </location>
</feature>
<evidence type="ECO:0000256" key="8">
    <source>
        <dbReference type="ARBA" id="ARBA00023157"/>
    </source>
</evidence>
<evidence type="ECO:0000256" key="4">
    <source>
        <dbReference type="ARBA" id="ARBA00022529"/>
    </source>
</evidence>
<dbReference type="Gene3D" id="3.10.360.10">
    <property type="entry name" value="Antimicrobial Peptide, Beta-defensin 2, Chain A"/>
    <property type="match status" value="1"/>
</dbReference>
<evidence type="ECO:0000256" key="1">
    <source>
        <dbReference type="ARBA" id="ARBA00004613"/>
    </source>
</evidence>
<dbReference type="EMBL" id="WBMW01002122">
    <property type="protein sequence ID" value="NXC42157.1"/>
    <property type="molecule type" value="Genomic_DNA"/>
</dbReference>
<feature type="domain" description="Beta-defensin-like" evidence="10">
    <location>
        <begin position="28"/>
        <end position="60"/>
    </location>
</feature>
<dbReference type="OrthoDB" id="9380907at2759"/>
<dbReference type="PANTHER" id="PTHR20515:SF20">
    <property type="entry name" value="GALLINACIN-1-RELATED"/>
    <property type="match status" value="1"/>
</dbReference>
<comment type="similarity">
    <text evidence="2">Belongs to the beta-defensin family.</text>
</comment>
<feature type="non-terminal residue" evidence="11">
    <location>
        <position position="1"/>
    </location>
</feature>
<keyword evidence="4" id="KW-0929">Antimicrobial</keyword>
<dbReference type="SUPFAM" id="SSF57392">
    <property type="entry name" value="Defensin-like"/>
    <property type="match status" value="1"/>
</dbReference>
<name>A0A851NPU3_9GALL</name>
<evidence type="ECO:0000256" key="7">
    <source>
        <dbReference type="ARBA" id="ARBA00023022"/>
    </source>
</evidence>
<evidence type="ECO:0000259" key="10">
    <source>
        <dbReference type="Pfam" id="PF00711"/>
    </source>
</evidence>
<keyword evidence="7" id="KW-0044">Antibiotic</keyword>
<evidence type="ECO:0000256" key="9">
    <source>
        <dbReference type="SAM" id="SignalP"/>
    </source>
</evidence>
<organism evidence="11 12">
    <name type="scientific">Penelope pileata</name>
    <dbReference type="NCBI Taxonomy" id="1118817"/>
    <lineage>
        <taxon>Eukaryota</taxon>
        <taxon>Metazoa</taxon>
        <taxon>Chordata</taxon>
        <taxon>Craniata</taxon>
        <taxon>Vertebrata</taxon>
        <taxon>Euteleostomi</taxon>
        <taxon>Archelosauria</taxon>
        <taxon>Archosauria</taxon>
        <taxon>Dinosauria</taxon>
        <taxon>Saurischia</taxon>
        <taxon>Theropoda</taxon>
        <taxon>Coelurosauria</taxon>
        <taxon>Aves</taxon>
        <taxon>Neognathae</taxon>
        <taxon>Galloanserae</taxon>
        <taxon>Galliformes</taxon>
        <taxon>Cracidae</taxon>
        <taxon>Penelope</taxon>
    </lineage>
</organism>
<dbReference type="GO" id="GO:0042056">
    <property type="term" value="F:chemoattractant activity"/>
    <property type="evidence" value="ECO:0007669"/>
    <property type="project" value="TreeGrafter"/>
</dbReference>
<reference evidence="11" key="1">
    <citation type="submission" date="2019-09" db="EMBL/GenBank/DDBJ databases">
        <title>Bird 10,000 Genomes (B10K) Project - Family phase.</title>
        <authorList>
            <person name="Zhang G."/>
        </authorList>
    </citation>
    <scope>NUCLEOTIDE SEQUENCE</scope>
    <source>
        <strain evidence="11">B10K-DU-001-08</strain>
        <tissue evidence="11">Muscle</tissue>
    </source>
</reference>
<comment type="caution">
    <text evidence="11">The sequence shown here is derived from an EMBL/GenBank/DDBJ whole genome shotgun (WGS) entry which is preliminary data.</text>
</comment>
<keyword evidence="12" id="KW-1185">Reference proteome</keyword>
<comment type="subcellular location">
    <subcellularLocation>
        <location evidence="1">Secreted</location>
    </subcellularLocation>
</comment>
<evidence type="ECO:0000256" key="6">
    <source>
        <dbReference type="ARBA" id="ARBA00022940"/>
    </source>
</evidence>
<evidence type="ECO:0000313" key="11">
    <source>
        <dbReference type="EMBL" id="NXC42157.1"/>
    </source>
</evidence>
<dbReference type="GO" id="GO:0005615">
    <property type="term" value="C:extracellular space"/>
    <property type="evidence" value="ECO:0007669"/>
    <property type="project" value="TreeGrafter"/>
</dbReference>
<dbReference type="PANTHER" id="PTHR20515">
    <property type="entry name" value="BETA-DEFENSIN"/>
    <property type="match status" value="1"/>
</dbReference>
<dbReference type="GO" id="GO:0060326">
    <property type="term" value="P:cell chemotaxis"/>
    <property type="evidence" value="ECO:0007669"/>
    <property type="project" value="TreeGrafter"/>
</dbReference>
<evidence type="ECO:0000313" key="12">
    <source>
        <dbReference type="Proteomes" id="UP000613066"/>
    </source>
</evidence>
<evidence type="ECO:0000256" key="2">
    <source>
        <dbReference type="ARBA" id="ARBA00007371"/>
    </source>
</evidence>
<dbReference type="GO" id="GO:0031731">
    <property type="term" value="F:CCR6 chemokine receptor binding"/>
    <property type="evidence" value="ECO:0007669"/>
    <property type="project" value="TreeGrafter"/>
</dbReference>
<accession>A0A851NPU3</accession>
<dbReference type="InterPro" id="IPR001855">
    <property type="entry name" value="Defensin_beta-like"/>
</dbReference>
<dbReference type="Proteomes" id="UP000613066">
    <property type="component" value="Unassembled WGS sequence"/>
</dbReference>
<keyword evidence="5 9" id="KW-0732">Signal</keyword>
<keyword evidence="6" id="KW-0211">Defensin</keyword>
<keyword evidence="8" id="KW-1015">Disulfide bond</keyword>
<gene>
    <name evidence="11" type="primary">Gal7_1</name>
    <name evidence="11" type="ORF">PENPIL_R14391</name>
</gene>
<feature type="non-terminal residue" evidence="11">
    <location>
        <position position="62"/>
    </location>
</feature>
<proteinExistence type="inferred from homology"/>
<evidence type="ECO:0000256" key="3">
    <source>
        <dbReference type="ARBA" id="ARBA00022525"/>
    </source>
</evidence>
<feature type="signal peptide" evidence="9">
    <location>
        <begin position="1"/>
        <end position="20"/>
    </location>
</feature>
<dbReference type="Pfam" id="PF00711">
    <property type="entry name" value="Defensin_beta"/>
    <property type="match status" value="1"/>
</dbReference>
<dbReference type="AlphaFoldDB" id="A0A851NPU3"/>
<evidence type="ECO:0000256" key="5">
    <source>
        <dbReference type="ARBA" id="ARBA00022729"/>
    </source>
</evidence>
<keyword evidence="3" id="KW-0964">Secreted</keyword>
<sequence length="62" mass="6946">MRILYQLLVVLLVVLQGVAGQGYFPRPPEHCLLRGGYCFPGLCQRPYRRIGACHHGNSCCSK</sequence>
<protein>
    <submittedName>
        <fullName evidence="11">GLL7 protein</fullName>
    </submittedName>
</protein>